<dbReference type="PANTHER" id="PTHR12558:SF13">
    <property type="entry name" value="CELL DIVISION CYCLE PROTEIN 27 HOMOLOG"/>
    <property type="match status" value="1"/>
</dbReference>
<dbReference type="Pfam" id="PF07721">
    <property type="entry name" value="TPR_4"/>
    <property type="match status" value="1"/>
</dbReference>
<dbReference type="SUPFAM" id="SSF48452">
    <property type="entry name" value="TPR-like"/>
    <property type="match status" value="2"/>
</dbReference>
<feature type="repeat" description="TPR" evidence="1">
    <location>
        <begin position="302"/>
        <end position="335"/>
    </location>
</feature>
<gene>
    <name evidence="3" type="ORF">ABCS64_01180</name>
</gene>
<organism evidence="3 4">
    <name type="scientific">Dentiradicibacter hellwigii</name>
    <dbReference type="NCBI Taxonomy" id="3149053"/>
    <lineage>
        <taxon>Bacteria</taxon>
        <taxon>Pseudomonadati</taxon>
        <taxon>Pseudomonadota</taxon>
        <taxon>Betaproteobacteria</taxon>
        <taxon>Rhodocyclales</taxon>
        <taxon>Rhodocyclaceae</taxon>
        <taxon>Dentiradicibacter</taxon>
    </lineage>
</organism>
<dbReference type="InterPro" id="IPR011717">
    <property type="entry name" value="TPR-4"/>
</dbReference>
<dbReference type="Pfam" id="PF13432">
    <property type="entry name" value="TPR_16"/>
    <property type="match status" value="2"/>
</dbReference>
<feature type="compositionally biased region" description="Basic residues" evidence="2">
    <location>
        <begin position="67"/>
        <end position="78"/>
    </location>
</feature>
<feature type="compositionally biased region" description="Polar residues" evidence="2">
    <location>
        <begin position="81"/>
        <end position="92"/>
    </location>
</feature>
<dbReference type="Gene3D" id="1.25.40.10">
    <property type="entry name" value="Tetratricopeptide repeat domain"/>
    <property type="match status" value="2"/>
</dbReference>
<sequence>METYSNIYRFLVPAALVAVLALPSLSFSDGFLAQTAGEQEPSQPMGQRADTPKETASSAPSADKKTGRTRQHARRAPRISRPSTDDSLTNADDNQIGQTVFQVLLAEIALRRGNPSLASSAYADLALRTHDPEALERTIEIALYGRQIDVALDAARLWTEHDPQSVKAYELQASVMAIARQTDELAPTLSHLLELDEAKRADILLGLPPLLAQLNDRQTALNIAETVSRPYDNMAEAHYAIAVIAASADQNERARTEAHHALELRPDWEKAALLQTQILFRASTQEAIDFLSGFVNKNPRAREAQIQLARLMVSAKRYDEALRQFKNILKDNANNPEILFSTALVALQQKNWAEAEKHLKHLLTLPEADKNTAFFFLGQLAEEGKHVDEALDNYAKVLAGEHFISAQIRRAYLLANQGRLDEARAQLRDAPSTTAQERVQLTIAEAGLLREAKQYRAAFTLLEKALNAQPEQPGLLYESALLLEKLDGLDLMERRLRKLISLQPDSPLAYNALGYSLADRNLRLDEARALIEKAYKLSPDDFYILDSMGWVRYRQGDLPGALDYLEKARAKNNDPEVVAHLGEVMWAMGRQDEARTLWQDMQKQHPDNETLNSIIKKFLP</sequence>
<dbReference type="SMART" id="SM00028">
    <property type="entry name" value="TPR"/>
    <property type="match status" value="6"/>
</dbReference>
<evidence type="ECO:0000256" key="2">
    <source>
        <dbReference type="SAM" id="MobiDB-lite"/>
    </source>
</evidence>
<proteinExistence type="predicted"/>
<reference evidence="4" key="1">
    <citation type="submission" date="2024-06" db="EMBL/GenBank/DDBJ databases">
        <title>Radixoralia hellwigii gen. nov., sp nov., isolated from a root canal in the human oral cavity.</title>
        <authorList>
            <person name="Bartsch S."/>
            <person name="Wittmer A."/>
            <person name="Schulz A.-K."/>
            <person name="Neumann-Schaal M."/>
            <person name="Wolf J."/>
            <person name="Gronow S."/>
            <person name="Tennert C."/>
            <person name="Haecker G."/>
            <person name="Cieplik F."/>
            <person name="Al-Ahmad A."/>
        </authorList>
    </citation>
    <scope>NUCLEOTIDE SEQUENCE [LARGE SCALE GENOMIC DNA]</scope>
    <source>
        <strain evidence="4">Wk13</strain>
    </source>
</reference>
<dbReference type="Proteomes" id="UP001574673">
    <property type="component" value="Unassembled WGS sequence"/>
</dbReference>
<evidence type="ECO:0000313" key="4">
    <source>
        <dbReference type="Proteomes" id="UP001574673"/>
    </source>
</evidence>
<dbReference type="PANTHER" id="PTHR12558">
    <property type="entry name" value="CELL DIVISION CYCLE 16,23,27"/>
    <property type="match status" value="1"/>
</dbReference>
<keyword evidence="4" id="KW-1185">Reference proteome</keyword>
<evidence type="ECO:0000313" key="3">
    <source>
        <dbReference type="EMBL" id="MFA9948949.1"/>
    </source>
</evidence>
<keyword evidence="1" id="KW-0802">TPR repeat</keyword>
<evidence type="ECO:0000256" key="1">
    <source>
        <dbReference type="PROSITE-ProRule" id="PRU00339"/>
    </source>
</evidence>
<name>A0ABV4UB52_9RHOO</name>
<dbReference type="Pfam" id="PF14559">
    <property type="entry name" value="TPR_19"/>
    <property type="match status" value="1"/>
</dbReference>
<protein>
    <submittedName>
        <fullName evidence="3">Tetratricopeptide repeat protein</fullName>
    </submittedName>
</protein>
<dbReference type="PROSITE" id="PS50005">
    <property type="entry name" value="TPR"/>
    <property type="match status" value="1"/>
</dbReference>
<comment type="caution">
    <text evidence="3">The sequence shown here is derived from an EMBL/GenBank/DDBJ whole genome shotgun (WGS) entry which is preliminary data.</text>
</comment>
<dbReference type="InterPro" id="IPR019734">
    <property type="entry name" value="TPR_rpt"/>
</dbReference>
<feature type="region of interest" description="Disordered" evidence="2">
    <location>
        <begin position="37"/>
        <end position="92"/>
    </location>
</feature>
<accession>A0ABV4UB52</accession>
<dbReference type="EMBL" id="JBEUWX010000001">
    <property type="protein sequence ID" value="MFA9948949.1"/>
    <property type="molecule type" value="Genomic_DNA"/>
</dbReference>
<dbReference type="InterPro" id="IPR011990">
    <property type="entry name" value="TPR-like_helical_dom_sf"/>
</dbReference>
<dbReference type="RefSeq" id="WP_418890114.1">
    <property type="nucleotide sequence ID" value="NZ_JBEUWX010000001.1"/>
</dbReference>